<reference evidence="2 3" key="1">
    <citation type="submission" date="2018-11" db="EMBL/GenBank/DDBJ databases">
        <title>Phylogenetic determinants of toxin gene distribution in genomes of Brevibacillus laterosporus.</title>
        <authorList>
            <person name="Glare T.R."/>
            <person name="Durrant A."/>
            <person name="Berry C."/>
            <person name="Palma L."/>
            <person name="Ormskirk M."/>
            <person name="Cox M.O."/>
        </authorList>
    </citation>
    <scope>NUCLEOTIDE SEQUENCE [LARGE SCALE GENOMIC DNA]</scope>
    <source>
        <strain evidence="2 3">1821L</strain>
        <plasmid evidence="2 3">p1821L01</plasmid>
    </source>
</reference>
<dbReference type="AlphaFoldDB" id="A0A518V1Z7"/>
<sequence length="292" mass="33647">MLYLLIAGGVLIALLLFTVLYVLFKPKRTAYEASMLLEKIESNNTWHNHFYFVPKISGGIFKKVKRSIEREIEEAADKVTPEQVFIEQILNSAIMLFLFLILYFCFESMFFLILAIALPIYFFNEPRRKLKRKTIMIRENIRKDTPDFALTVRLLLKGGQTPVEALNIACDYGSKEGLKAYANMLKQDLLFLQPHEAMQKFSFSTQVPEMIEFSTALSQYMTVGAGKEGEAILSQLEHTFRELDKKLMEREKEVRPVKIKAMNFLIMMDGFLFITTLLALYLSTTLSKGPAF</sequence>
<dbReference type="PANTHER" id="PTHR35007:SF1">
    <property type="entry name" value="PILUS ASSEMBLY PROTEIN"/>
    <property type="match status" value="1"/>
</dbReference>
<feature type="transmembrane region" description="Helical" evidence="1">
    <location>
        <begin position="261"/>
        <end position="282"/>
    </location>
</feature>
<name>A0A518V1Z7_BRELA</name>
<dbReference type="OrthoDB" id="2467277at2"/>
<geneLocation type="plasmid" evidence="2 3">
    <name>p1821L01</name>
</geneLocation>
<evidence type="ECO:0000313" key="2">
    <source>
        <dbReference type="EMBL" id="QDX91017.1"/>
    </source>
</evidence>
<dbReference type="Proteomes" id="UP000319432">
    <property type="component" value="Plasmid p1821L01"/>
</dbReference>
<dbReference type="PANTHER" id="PTHR35007">
    <property type="entry name" value="INTEGRAL MEMBRANE PROTEIN-RELATED"/>
    <property type="match status" value="1"/>
</dbReference>
<accession>A0A518V1Z7</accession>
<keyword evidence="1" id="KW-1133">Transmembrane helix</keyword>
<keyword evidence="1" id="KW-0812">Transmembrane</keyword>
<proteinExistence type="predicted"/>
<dbReference type="EMBL" id="CP033461">
    <property type="protein sequence ID" value="QDX91017.1"/>
    <property type="molecule type" value="Genomic_DNA"/>
</dbReference>
<evidence type="ECO:0008006" key="4">
    <source>
        <dbReference type="Google" id="ProtNLM"/>
    </source>
</evidence>
<feature type="transmembrane region" description="Helical" evidence="1">
    <location>
        <begin position="5"/>
        <end position="24"/>
    </location>
</feature>
<organism evidence="2 3">
    <name type="scientific">Brevibacillus laterosporus</name>
    <name type="common">Bacillus laterosporus</name>
    <dbReference type="NCBI Taxonomy" id="1465"/>
    <lineage>
        <taxon>Bacteria</taxon>
        <taxon>Bacillati</taxon>
        <taxon>Bacillota</taxon>
        <taxon>Bacilli</taxon>
        <taxon>Bacillales</taxon>
        <taxon>Paenibacillaceae</taxon>
        <taxon>Brevibacillus</taxon>
    </lineage>
</organism>
<feature type="transmembrane region" description="Helical" evidence="1">
    <location>
        <begin position="94"/>
        <end position="123"/>
    </location>
</feature>
<evidence type="ECO:0000256" key="1">
    <source>
        <dbReference type="SAM" id="Phobius"/>
    </source>
</evidence>
<gene>
    <name evidence="2" type="ORF">EEL30_00670</name>
</gene>
<keyword evidence="2" id="KW-0614">Plasmid</keyword>
<keyword evidence="3" id="KW-1185">Reference proteome</keyword>
<protein>
    <recommendedName>
        <fullName evidence="4">Type II secretion system protein GspF domain-containing protein</fullName>
    </recommendedName>
</protein>
<keyword evidence="1" id="KW-0472">Membrane</keyword>
<evidence type="ECO:0000313" key="3">
    <source>
        <dbReference type="Proteomes" id="UP000319432"/>
    </source>
</evidence>